<dbReference type="GO" id="GO:0005829">
    <property type="term" value="C:cytosol"/>
    <property type="evidence" value="ECO:0007669"/>
    <property type="project" value="TreeGrafter"/>
</dbReference>
<accession>A0A1M5DIE6</accession>
<dbReference type="SUPFAM" id="SSF117991">
    <property type="entry name" value="YbeD/HP0495-like"/>
    <property type="match status" value="1"/>
</dbReference>
<protein>
    <recommendedName>
        <fullName evidence="2">UPF0250 protein SAMN02745753_02402</fullName>
    </recommendedName>
</protein>
<evidence type="ECO:0000313" key="3">
    <source>
        <dbReference type="EMBL" id="SHF66696.1"/>
    </source>
</evidence>
<dbReference type="EMBL" id="FQVF01000010">
    <property type="protein sequence ID" value="SHF66696.1"/>
    <property type="molecule type" value="Genomic_DNA"/>
</dbReference>
<dbReference type="PANTHER" id="PTHR38036">
    <property type="entry name" value="UPF0250 PROTEIN YBED"/>
    <property type="match status" value="1"/>
</dbReference>
<dbReference type="Gene3D" id="3.30.70.260">
    <property type="match status" value="1"/>
</dbReference>
<reference evidence="4" key="1">
    <citation type="submission" date="2016-11" db="EMBL/GenBank/DDBJ databases">
        <authorList>
            <person name="Varghese N."/>
            <person name="Submissions S."/>
        </authorList>
    </citation>
    <scope>NUCLEOTIDE SEQUENCE [LARGE SCALE GENOMIC DNA]</scope>
    <source>
        <strain evidence="4">DSM 16579</strain>
    </source>
</reference>
<sequence>MALITKNGDQAEKTVDAPKIEFPCENYVIKVVSLDVDGIHAEITERLLIHAPEMNTAAENTNRSSKGRFISFSFRIVAQSEDQLSALHRDLMSIEAVKMVM</sequence>
<evidence type="ECO:0000256" key="2">
    <source>
        <dbReference type="HAMAP-Rule" id="MF_00659"/>
    </source>
</evidence>
<dbReference type="InterPro" id="IPR007454">
    <property type="entry name" value="UPF0250_YbeD-like"/>
</dbReference>
<dbReference type="STRING" id="1122206.SAMN02745753_02402"/>
<keyword evidence="4" id="KW-1185">Reference proteome</keyword>
<evidence type="ECO:0000256" key="1">
    <source>
        <dbReference type="ARBA" id="ARBA00008460"/>
    </source>
</evidence>
<name>A0A1M5DIE6_9GAMM</name>
<dbReference type="Proteomes" id="UP000184517">
    <property type="component" value="Unassembled WGS sequence"/>
</dbReference>
<dbReference type="PANTHER" id="PTHR38036:SF1">
    <property type="entry name" value="UPF0250 PROTEIN YBED"/>
    <property type="match status" value="1"/>
</dbReference>
<dbReference type="AlphaFoldDB" id="A0A1M5DIE6"/>
<gene>
    <name evidence="3" type="ORF">SAMN02745753_02402</name>
</gene>
<organism evidence="3 4">
    <name type="scientific">Marinomonas polaris DSM 16579</name>
    <dbReference type="NCBI Taxonomy" id="1122206"/>
    <lineage>
        <taxon>Bacteria</taxon>
        <taxon>Pseudomonadati</taxon>
        <taxon>Pseudomonadota</taxon>
        <taxon>Gammaproteobacteria</taxon>
        <taxon>Oceanospirillales</taxon>
        <taxon>Oceanospirillaceae</taxon>
        <taxon>Marinomonas</taxon>
    </lineage>
</organism>
<dbReference type="RefSeq" id="WP_072839939.1">
    <property type="nucleotide sequence ID" value="NZ_FQVF01000010.1"/>
</dbReference>
<proteinExistence type="inferred from homology"/>
<comment type="similarity">
    <text evidence="1 2">Belongs to the UPF0250 family.</text>
</comment>
<dbReference type="HAMAP" id="MF_00659">
    <property type="entry name" value="UPF0250"/>
    <property type="match status" value="1"/>
</dbReference>
<dbReference type="InterPro" id="IPR027471">
    <property type="entry name" value="YbeD-like_sf"/>
</dbReference>
<dbReference type="Pfam" id="PF04359">
    <property type="entry name" value="DUF493"/>
    <property type="match status" value="1"/>
</dbReference>
<dbReference type="OrthoDB" id="9793424at2"/>
<evidence type="ECO:0000313" key="4">
    <source>
        <dbReference type="Proteomes" id="UP000184517"/>
    </source>
</evidence>